<feature type="coiled-coil region" evidence="7">
    <location>
        <begin position="170"/>
        <end position="197"/>
    </location>
</feature>
<evidence type="ECO:0000256" key="6">
    <source>
        <dbReference type="ARBA" id="ARBA00049117"/>
    </source>
</evidence>
<dbReference type="InterPro" id="IPR023123">
    <property type="entry name" value="Tubulin_C"/>
</dbReference>
<evidence type="ECO:0000256" key="5">
    <source>
        <dbReference type="ARBA" id="ARBA00023134"/>
    </source>
</evidence>
<evidence type="ECO:0000256" key="7">
    <source>
        <dbReference type="SAM" id="Coils"/>
    </source>
</evidence>
<dbReference type="GO" id="GO:0007017">
    <property type="term" value="P:microtubule-based process"/>
    <property type="evidence" value="ECO:0007669"/>
    <property type="project" value="InterPro"/>
</dbReference>
<name>R8B920_PHAM7</name>
<proteinExistence type="inferred from homology"/>
<evidence type="ECO:0000256" key="8">
    <source>
        <dbReference type="SAM" id="MobiDB-lite"/>
    </source>
</evidence>
<dbReference type="InterPro" id="IPR000217">
    <property type="entry name" value="Tubulin"/>
</dbReference>
<comment type="catalytic activity">
    <reaction evidence="6">
        <text>GTP + H2O = GDP + phosphate + H(+)</text>
        <dbReference type="Rhea" id="RHEA:19669"/>
        <dbReference type="ChEBI" id="CHEBI:15377"/>
        <dbReference type="ChEBI" id="CHEBI:15378"/>
        <dbReference type="ChEBI" id="CHEBI:37565"/>
        <dbReference type="ChEBI" id="CHEBI:43474"/>
        <dbReference type="ChEBI" id="CHEBI:58189"/>
    </reaction>
    <physiologicalReaction direction="left-to-right" evidence="6">
        <dbReference type="Rhea" id="RHEA:19670"/>
    </physiologicalReaction>
</comment>
<dbReference type="AlphaFoldDB" id="R8B920"/>
<dbReference type="GO" id="GO:0016787">
    <property type="term" value="F:hydrolase activity"/>
    <property type="evidence" value="ECO:0007669"/>
    <property type="project" value="UniProtKB-KW"/>
</dbReference>
<evidence type="ECO:0000256" key="4">
    <source>
        <dbReference type="ARBA" id="ARBA00022801"/>
    </source>
</evidence>
<dbReference type="GO" id="GO:0005200">
    <property type="term" value="F:structural constituent of cytoskeleton"/>
    <property type="evidence" value="ECO:0007669"/>
    <property type="project" value="InterPro"/>
</dbReference>
<keyword evidence="7" id="KW-0175">Coiled coil</keyword>
<dbReference type="Proteomes" id="UP000014074">
    <property type="component" value="Unassembled WGS sequence"/>
</dbReference>
<organism evidence="9 10">
    <name type="scientific">Phaeoacremonium minimum (strain UCR-PA7)</name>
    <name type="common">Esca disease fungus</name>
    <name type="synonym">Togninia minima</name>
    <dbReference type="NCBI Taxonomy" id="1286976"/>
    <lineage>
        <taxon>Eukaryota</taxon>
        <taxon>Fungi</taxon>
        <taxon>Dikarya</taxon>
        <taxon>Ascomycota</taxon>
        <taxon>Pezizomycotina</taxon>
        <taxon>Sordariomycetes</taxon>
        <taxon>Sordariomycetidae</taxon>
        <taxon>Togniniales</taxon>
        <taxon>Togniniaceae</taxon>
        <taxon>Phaeoacremonium</taxon>
    </lineage>
</organism>
<comment type="similarity">
    <text evidence="1">Belongs to the tubulin family.</text>
</comment>
<dbReference type="Gene3D" id="1.10.287.600">
    <property type="entry name" value="Helix hairpin bin"/>
    <property type="match status" value="1"/>
</dbReference>
<dbReference type="HOGENOM" id="CLU_1027392_0_0_1"/>
<dbReference type="SUPFAM" id="SSF55307">
    <property type="entry name" value="Tubulin C-terminal domain-like"/>
    <property type="match status" value="1"/>
</dbReference>
<feature type="compositionally biased region" description="Basic and acidic residues" evidence="8">
    <location>
        <begin position="262"/>
        <end position="271"/>
    </location>
</feature>
<evidence type="ECO:0000256" key="1">
    <source>
        <dbReference type="ARBA" id="ARBA00009636"/>
    </source>
</evidence>
<keyword evidence="2" id="KW-0493">Microtubule</keyword>
<evidence type="ECO:0000256" key="2">
    <source>
        <dbReference type="ARBA" id="ARBA00022701"/>
    </source>
</evidence>
<dbReference type="GO" id="GO:0005525">
    <property type="term" value="F:GTP binding"/>
    <property type="evidence" value="ECO:0007669"/>
    <property type="project" value="UniProtKB-KW"/>
</dbReference>
<evidence type="ECO:0000256" key="3">
    <source>
        <dbReference type="ARBA" id="ARBA00022741"/>
    </source>
</evidence>
<keyword evidence="5" id="KW-0342">GTP-binding</keyword>
<protein>
    <submittedName>
        <fullName evidence="9">Putative alpha-tubulin protein</fullName>
    </submittedName>
</protein>
<dbReference type="OrthoDB" id="1662883at2759"/>
<dbReference type="EMBL" id="KB933375">
    <property type="protein sequence ID" value="EON95787.1"/>
    <property type="molecule type" value="Genomic_DNA"/>
</dbReference>
<keyword evidence="10" id="KW-1185">Reference proteome</keyword>
<accession>R8B920</accession>
<dbReference type="KEGG" id="tmn:UCRPA7_8748"/>
<gene>
    <name evidence="9" type="ORF">UCRPA7_8748</name>
</gene>
<dbReference type="GeneID" id="19329630"/>
<dbReference type="eggNOG" id="KOG1376">
    <property type="taxonomic scope" value="Eukaryota"/>
</dbReference>
<evidence type="ECO:0000313" key="9">
    <source>
        <dbReference type="EMBL" id="EON95787.1"/>
    </source>
</evidence>
<dbReference type="RefSeq" id="XP_007919450.1">
    <property type="nucleotide sequence ID" value="XM_007921259.1"/>
</dbReference>
<dbReference type="InterPro" id="IPR002452">
    <property type="entry name" value="Alpha_tubulin"/>
</dbReference>
<sequence length="271" mass="29446">MAIMCGFKPDICFEPPRSILNSDLSKINRAVCMLSDTTAMAEAWSALSTKFNLMHSKRAFVHWQLDEGTIAITVTVTVTIIITDDSNLTVKTRFDGVSSRAAKRPERYDSSLNKFKDTTSVAIGQVSGKVKALRTKAADAHTSLVEAQTKAEEARTTAPTIFAVSGVGARQALEDGLATAIAQYENAEKKLQAYSKLFYAGDMNEVDKAYRESLAVACATAETSVETARCTLRTAGQAHDERKKQLGALENAVRHATATEDTSSRSSREPR</sequence>
<dbReference type="PANTHER" id="PTHR11588">
    <property type="entry name" value="TUBULIN"/>
    <property type="match status" value="1"/>
</dbReference>
<keyword evidence="4" id="KW-0378">Hydrolase</keyword>
<dbReference type="PRINTS" id="PR01162">
    <property type="entry name" value="ALPHATUBULIN"/>
</dbReference>
<keyword evidence="3" id="KW-0547">Nucleotide-binding</keyword>
<feature type="region of interest" description="Disordered" evidence="8">
    <location>
        <begin position="252"/>
        <end position="271"/>
    </location>
</feature>
<dbReference type="InterPro" id="IPR008280">
    <property type="entry name" value="Tub_FtsZ_C"/>
</dbReference>
<reference evidence="10" key="1">
    <citation type="journal article" date="2013" name="Genome Announc.">
        <title>Draft genome sequence of the ascomycete Phaeoacremonium aleophilum strain UCR-PA7, a causal agent of the esca disease complex in grapevines.</title>
        <authorList>
            <person name="Blanco-Ulate B."/>
            <person name="Rolshausen P."/>
            <person name="Cantu D."/>
        </authorList>
    </citation>
    <scope>NUCLEOTIDE SEQUENCE [LARGE SCALE GENOMIC DNA]</scope>
    <source>
        <strain evidence="10">UCR-PA7</strain>
    </source>
</reference>
<dbReference type="GO" id="GO:0005874">
    <property type="term" value="C:microtubule"/>
    <property type="evidence" value="ECO:0007669"/>
    <property type="project" value="UniProtKB-KW"/>
</dbReference>
<evidence type="ECO:0000313" key="10">
    <source>
        <dbReference type="Proteomes" id="UP000014074"/>
    </source>
</evidence>